<dbReference type="Proteomes" id="UP000752696">
    <property type="component" value="Unassembled WGS sequence"/>
</dbReference>
<evidence type="ECO:0000313" key="1">
    <source>
        <dbReference type="EMBL" id="CAD1474592.1"/>
    </source>
</evidence>
<proteinExistence type="predicted"/>
<organism evidence="1 2">
    <name type="scientific">Heterotrigona itama</name>
    <dbReference type="NCBI Taxonomy" id="395501"/>
    <lineage>
        <taxon>Eukaryota</taxon>
        <taxon>Metazoa</taxon>
        <taxon>Ecdysozoa</taxon>
        <taxon>Arthropoda</taxon>
        <taxon>Hexapoda</taxon>
        <taxon>Insecta</taxon>
        <taxon>Pterygota</taxon>
        <taxon>Neoptera</taxon>
        <taxon>Endopterygota</taxon>
        <taxon>Hymenoptera</taxon>
        <taxon>Apocrita</taxon>
        <taxon>Aculeata</taxon>
        <taxon>Apoidea</taxon>
        <taxon>Anthophila</taxon>
        <taxon>Apidae</taxon>
        <taxon>Heterotrigona</taxon>
    </lineage>
</organism>
<sequence length="190" mass="21432">VSSQPPLQLQQTEYPLNPKLLNQIDDIKATDLDQPPKPSSPQKTLKLRNYKIYRQDEQPSINSKLRRGLLIAVHKDIPTEDTPQPTTSNIEILNMKIKTTPILTVGAAYFPPLAVFSSQNPSYLYAKHIQWNNTKRNLSSKILSSKIVPSYTIIKFSAVLLITTAHPPTLTFSCWTNIDISFSFNKIATI</sequence>
<evidence type="ECO:0000313" key="2">
    <source>
        <dbReference type="Proteomes" id="UP000752696"/>
    </source>
</evidence>
<keyword evidence="2" id="KW-1185">Reference proteome</keyword>
<feature type="non-terminal residue" evidence="1">
    <location>
        <position position="1"/>
    </location>
</feature>
<name>A0A6V7H4I6_9HYME</name>
<dbReference type="AlphaFoldDB" id="A0A6V7H4I6"/>
<protein>
    <submittedName>
        <fullName evidence="1">Uncharacterized protein</fullName>
    </submittedName>
</protein>
<accession>A0A6V7H4I6</accession>
<reference evidence="1" key="1">
    <citation type="submission" date="2020-07" db="EMBL/GenBank/DDBJ databases">
        <authorList>
            <person name="Nazaruddin N."/>
        </authorList>
    </citation>
    <scope>NUCLEOTIDE SEQUENCE</scope>
</reference>
<comment type="caution">
    <text evidence="1">The sequence shown here is derived from an EMBL/GenBank/DDBJ whole genome shotgun (WGS) entry which is preliminary data.</text>
</comment>
<gene>
    <name evidence="1" type="ORF">MHI_LOCUS479728</name>
</gene>
<dbReference type="EMBL" id="CAJDYZ010007745">
    <property type="protein sequence ID" value="CAD1474592.1"/>
    <property type="molecule type" value="Genomic_DNA"/>
</dbReference>